<evidence type="ECO:0000313" key="2">
    <source>
        <dbReference type="EMBL" id="KAJ7367649.1"/>
    </source>
</evidence>
<feature type="domain" description="ABM" evidence="1">
    <location>
        <begin position="5"/>
        <end position="93"/>
    </location>
</feature>
<name>A0AAD7ATM0_9AGAR</name>
<keyword evidence="3" id="KW-1185">Reference proteome</keyword>
<evidence type="ECO:0000259" key="1">
    <source>
        <dbReference type="PROSITE" id="PS51725"/>
    </source>
</evidence>
<dbReference type="InterPro" id="IPR011008">
    <property type="entry name" value="Dimeric_a/b-barrel"/>
</dbReference>
<dbReference type="PANTHER" id="PTHR38052">
    <property type="entry name" value="EXPRESSED PROTEIN"/>
    <property type="match status" value="1"/>
</dbReference>
<evidence type="ECO:0000313" key="3">
    <source>
        <dbReference type="Proteomes" id="UP001218218"/>
    </source>
</evidence>
<comment type="caution">
    <text evidence="2">The sequence shown here is derived from an EMBL/GenBank/DDBJ whole genome shotgun (WGS) entry which is preliminary data.</text>
</comment>
<protein>
    <recommendedName>
        <fullName evidence="1">ABM domain-containing protein</fullName>
    </recommendedName>
</protein>
<dbReference type="AlphaFoldDB" id="A0AAD7ATM0"/>
<gene>
    <name evidence="2" type="ORF">DFH08DRAFT_946630</name>
</gene>
<accession>A0AAD7ATM0</accession>
<dbReference type="Gene3D" id="3.30.70.100">
    <property type="match status" value="1"/>
</dbReference>
<dbReference type="PANTHER" id="PTHR38052:SF1">
    <property type="entry name" value="ABM DOMAIN-CONTAINING PROTEIN"/>
    <property type="match status" value="1"/>
</dbReference>
<dbReference type="InterPro" id="IPR007138">
    <property type="entry name" value="ABM_dom"/>
</dbReference>
<proteinExistence type="predicted"/>
<reference evidence="2" key="1">
    <citation type="submission" date="2023-03" db="EMBL/GenBank/DDBJ databases">
        <title>Massive genome expansion in bonnet fungi (Mycena s.s.) driven by repeated elements and novel gene families across ecological guilds.</title>
        <authorList>
            <consortium name="Lawrence Berkeley National Laboratory"/>
            <person name="Harder C.B."/>
            <person name="Miyauchi S."/>
            <person name="Viragh M."/>
            <person name="Kuo A."/>
            <person name="Thoen E."/>
            <person name="Andreopoulos B."/>
            <person name="Lu D."/>
            <person name="Skrede I."/>
            <person name="Drula E."/>
            <person name="Henrissat B."/>
            <person name="Morin E."/>
            <person name="Kohler A."/>
            <person name="Barry K."/>
            <person name="LaButti K."/>
            <person name="Morin E."/>
            <person name="Salamov A."/>
            <person name="Lipzen A."/>
            <person name="Mereny Z."/>
            <person name="Hegedus B."/>
            <person name="Baldrian P."/>
            <person name="Stursova M."/>
            <person name="Weitz H."/>
            <person name="Taylor A."/>
            <person name="Grigoriev I.V."/>
            <person name="Nagy L.G."/>
            <person name="Martin F."/>
            <person name="Kauserud H."/>
        </authorList>
    </citation>
    <scope>NUCLEOTIDE SEQUENCE</scope>
    <source>
        <strain evidence="2">CBHHK002</strain>
    </source>
</reference>
<dbReference type="Proteomes" id="UP001218218">
    <property type="component" value="Unassembled WGS sequence"/>
</dbReference>
<dbReference type="Pfam" id="PF03992">
    <property type="entry name" value="ABM"/>
    <property type="match status" value="1"/>
</dbReference>
<dbReference type="SUPFAM" id="SSF54909">
    <property type="entry name" value="Dimeric alpha+beta barrel"/>
    <property type="match status" value="1"/>
</dbReference>
<dbReference type="EMBL" id="JARIHO010000001">
    <property type="protein sequence ID" value="KAJ7367649.1"/>
    <property type="molecule type" value="Genomic_DNA"/>
</dbReference>
<sequence length="99" mass="11740">MVRTIIVHLWTLPTKEAEDKMRATLKTAKEIYLKDSGTHNWFIMQDPKDSTAWSIVERYEDEDAVKTHFAHPHFQQFMTDVRPITDPAKETQILTYEEF</sequence>
<organism evidence="2 3">
    <name type="scientific">Mycena albidolilacea</name>
    <dbReference type="NCBI Taxonomy" id="1033008"/>
    <lineage>
        <taxon>Eukaryota</taxon>
        <taxon>Fungi</taxon>
        <taxon>Dikarya</taxon>
        <taxon>Basidiomycota</taxon>
        <taxon>Agaricomycotina</taxon>
        <taxon>Agaricomycetes</taxon>
        <taxon>Agaricomycetidae</taxon>
        <taxon>Agaricales</taxon>
        <taxon>Marasmiineae</taxon>
        <taxon>Mycenaceae</taxon>
        <taxon>Mycena</taxon>
    </lineage>
</organism>
<dbReference type="PROSITE" id="PS51725">
    <property type="entry name" value="ABM"/>
    <property type="match status" value="1"/>
</dbReference>